<dbReference type="OrthoDB" id="10486821at2759"/>
<dbReference type="KEGG" id="lbc:LACBIDRAFT_329112"/>
<sequence>MDELLLSSVNVKILRRKPVGSLFNPEFSLMRSPGFFTTATAIQLRQIHDEPDEGHAELTPTSYSDGPSQVDVRVSDRRLTVAHGSSYELRGCLLHQGRQTSTNPDYSRIHRPSSWCTHNLVANKSNLEELEHVAGSMYMGRSESPDG</sequence>
<accession>B0DH44</accession>
<dbReference type="RefSeq" id="XP_001883236.1">
    <property type="nucleotide sequence ID" value="XM_001883201.1"/>
</dbReference>
<proteinExistence type="predicted"/>
<dbReference type="HOGENOM" id="CLU_1768421_0_0_1"/>
<organism evidence="2">
    <name type="scientific">Laccaria bicolor (strain S238N-H82 / ATCC MYA-4686)</name>
    <name type="common">Bicoloured deceiver</name>
    <name type="synonym">Laccaria laccata var. bicolor</name>
    <dbReference type="NCBI Taxonomy" id="486041"/>
    <lineage>
        <taxon>Eukaryota</taxon>
        <taxon>Fungi</taxon>
        <taxon>Dikarya</taxon>
        <taxon>Basidiomycota</taxon>
        <taxon>Agaricomycotina</taxon>
        <taxon>Agaricomycetes</taxon>
        <taxon>Agaricomycetidae</taxon>
        <taxon>Agaricales</taxon>
        <taxon>Agaricineae</taxon>
        <taxon>Hydnangiaceae</taxon>
        <taxon>Laccaria</taxon>
    </lineage>
</organism>
<keyword evidence="2" id="KW-1185">Reference proteome</keyword>
<reference evidence="1 2" key="1">
    <citation type="journal article" date="2008" name="Nature">
        <title>The genome of Laccaria bicolor provides insights into mycorrhizal symbiosis.</title>
        <authorList>
            <person name="Martin F."/>
            <person name="Aerts A."/>
            <person name="Ahren D."/>
            <person name="Brun A."/>
            <person name="Danchin E.G.J."/>
            <person name="Duchaussoy F."/>
            <person name="Gibon J."/>
            <person name="Kohler A."/>
            <person name="Lindquist E."/>
            <person name="Pereda V."/>
            <person name="Salamov A."/>
            <person name="Shapiro H.J."/>
            <person name="Wuyts J."/>
            <person name="Blaudez D."/>
            <person name="Buee M."/>
            <person name="Brokstein P."/>
            <person name="Canbaeck B."/>
            <person name="Cohen D."/>
            <person name="Courty P.E."/>
            <person name="Coutinho P.M."/>
            <person name="Delaruelle C."/>
            <person name="Detter J.C."/>
            <person name="Deveau A."/>
            <person name="DiFazio S."/>
            <person name="Duplessis S."/>
            <person name="Fraissinet-Tachet L."/>
            <person name="Lucic E."/>
            <person name="Frey-Klett P."/>
            <person name="Fourrey C."/>
            <person name="Feussner I."/>
            <person name="Gay G."/>
            <person name="Grimwood J."/>
            <person name="Hoegger P.J."/>
            <person name="Jain P."/>
            <person name="Kilaru S."/>
            <person name="Labbe J."/>
            <person name="Lin Y.C."/>
            <person name="Legue V."/>
            <person name="Le Tacon F."/>
            <person name="Marmeisse R."/>
            <person name="Melayah D."/>
            <person name="Montanini B."/>
            <person name="Muratet M."/>
            <person name="Nehls U."/>
            <person name="Niculita-Hirzel H."/>
            <person name="Oudot-Le Secq M.P."/>
            <person name="Peter M."/>
            <person name="Quesneville H."/>
            <person name="Rajashekar B."/>
            <person name="Reich M."/>
            <person name="Rouhier N."/>
            <person name="Schmutz J."/>
            <person name="Yin T."/>
            <person name="Chalot M."/>
            <person name="Henrissat B."/>
            <person name="Kuees U."/>
            <person name="Lucas S."/>
            <person name="Van de Peer Y."/>
            <person name="Podila G.K."/>
            <person name="Polle A."/>
            <person name="Pukkila P.J."/>
            <person name="Richardson P.M."/>
            <person name="Rouze P."/>
            <person name="Sanders I.R."/>
            <person name="Stajich J.E."/>
            <person name="Tunlid A."/>
            <person name="Tuskan G."/>
            <person name="Grigoriev I.V."/>
        </authorList>
    </citation>
    <scope>NUCLEOTIDE SEQUENCE [LARGE SCALE GENOMIC DNA]</scope>
    <source>
        <strain evidence="2">S238N-H82 / ATCC MYA-4686</strain>
    </source>
</reference>
<evidence type="ECO:0000313" key="1">
    <source>
        <dbReference type="EMBL" id="EDR05948.1"/>
    </source>
</evidence>
<dbReference type="Proteomes" id="UP000001194">
    <property type="component" value="Unassembled WGS sequence"/>
</dbReference>
<dbReference type="InParanoid" id="B0DH44"/>
<name>B0DH44_LACBS</name>
<evidence type="ECO:0000313" key="2">
    <source>
        <dbReference type="Proteomes" id="UP000001194"/>
    </source>
</evidence>
<dbReference type="AlphaFoldDB" id="B0DH44"/>
<dbReference type="EMBL" id="DS547110">
    <property type="protein sequence ID" value="EDR05948.1"/>
    <property type="molecule type" value="Genomic_DNA"/>
</dbReference>
<dbReference type="GeneID" id="6078957"/>
<gene>
    <name evidence="1" type="ORF">LACBIDRAFT_329112</name>
</gene>
<protein>
    <submittedName>
        <fullName evidence="1">Predicted protein</fullName>
    </submittedName>
</protein>